<dbReference type="GO" id="GO:0022857">
    <property type="term" value="F:transmembrane transporter activity"/>
    <property type="evidence" value="ECO:0007669"/>
    <property type="project" value="InterPro"/>
</dbReference>
<dbReference type="Pfam" id="PF07690">
    <property type="entry name" value="MFS_1"/>
    <property type="match status" value="1"/>
</dbReference>
<comment type="subcellular location">
    <subcellularLocation>
        <location evidence="1">Membrane</location>
        <topology evidence="1">Multi-pass membrane protein</topology>
    </subcellularLocation>
</comment>
<dbReference type="GO" id="GO:0016020">
    <property type="term" value="C:membrane"/>
    <property type="evidence" value="ECO:0007669"/>
    <property type="project" value="UniProtKB-SubCell"/>
</dbReference>
<feature type="transmembrane region" description="Helical" evidence="6">
    <location>
        <begin position="242"/>
        <end position="266"/>
    </location>
</feature>
<feature type="transmembrane region" description="Helical" evidence="6">
    <location>
        <begin position="174"/>
        <end position="197"/>
    </location>
</feature>
<evidence type="ECO:0000256" key="3">
    <source>
        <dbReference type="ARBA" id="ARBA00022692"/>
    </source>
</evidence>
<dbReference type="SUPFAM" id="SSF103473">
    <property type="entry name" value="MFS general substrate transporter"/>
    <property type="match status" value="1"/>
</dbReference>
<name>A0A8K0J8I6_9HYPO</name>
<keyword evidence="4 6" id="KW-1133">Transmembrane helix</keyword>
<dbReference type="FunFam" id="1.20.1250.20:FF:000013">
    <property type="entry name" value="MFS general substrate transporter"/>
    <property type="match status" value="1"/>
</dbReference>
<dbReference type="Gene3D" id="1.20.1250.20">
    <property type="entry name" value="MFS general substrate transporter like domains"/>
    <property type="match status" value="2"/>
</dbReference>
<dbReference type="InterPro" id="IPR020846">
    <property type="entry name" value="MFS_dom"/>
</dbReference>
<evidence type="ECO:0000259" key="7">
    <source>
        <dbReference type="PROSITE" id="PS50850"/>
    </source>
</evidence>
<organism evidence="8 9">
    <name type="scientific">Claviceps africana</name>
    <dbReference type="NCBI Taxonomy" id="83212"/>
    <lineage>
        <taxon>Eukaryota</taxon>
        <taxon>Fungi</taxon>
        <taxon>Dikarya</taxon>
        <taxon>Ascomycota</taxon>
        <taxon>Pezizomycotina</taxon>
        <taxon>Sordariomycetes</taxon>
        <taxon>Hypocreomycetidae</taxon>
        <taxon>Hypocreales</taxon>
        <taxon>Clavicipitaceae</taxon>
        <taxon>Claviceps</taxon>
    </lineage>
</organism>
<dbReference type="PROSITE" id="PS50850">
    <property type="entry name" value="MFS"/>
    <property type="match status" value="1"/>
</dbReference>
<proteinExistence type="predicted"/>
<feature type="transmembrane region" description="Helical" evidence="6">
    <location>
        <begin position="334"/>
        <end position="353"/>
    </location>
</feature>
<dbReference type="AlphaFoldDB" id="A0A8K0J8I6"/>
<dbReference type="EMBL" id="SRPY01000325">
    <property type="protein sequence ID" value="KAG5925898.1"/>
    <property type="molecule type" value="Genomic_DNA"/>
</dbReference>
<dbReference type="OrthoDB" id="2985014at2759"/>
<protein>
    <recommendedName>
        <fullName evidence="7">Major facilitator superfamily (MFS) profile domain-containing protein</fullName>
    </recommendedName>
</protein>
<feature type="domain" description="Major facilitator superfamily (MFS) profile" evidence="7">
    <location>
        <begin position="1"/>
        <end position="359"/>
    </location>
</feature>
<feature type="transmembrane region" description="Helical" evidence="6">
    <location>
        <begin position="303"/>
        <end position="322"/>
    </location>
</feature>
<dbReference type="Proteomes" id="UP000811619">
    <property type="component" value="Unassembled WGS sequence"/>
</dbReference>
<dbReference type="PANTHER" id="PTHR43791">
    <property type="entry name" value="PERMEASE-RELATED"/>
    <property type="match status" value="1"/>
</dbReference>
<dbReference type="InterPro" id="IPR036259">
    <property type="entry name" value="MFS_trans_sf"/>
</dbReference>
<gene>
    <name evidence="8" type="ORF">E4U42_003828</name>
</gene>
<evidence type="ECO:0000256" key="4">
    <source>
        <dbReference type="ARBA" id="ARBA00022989"/>
    </source>
</evidence>
<sequence>MLCKYIGPGWFIPATTLGFGILTICSAFVTDFSTLCAVRFLLGIFEAGIMPALVFYLSRWYRQSELTFRVSLFIISASLAGAFGGLLASAILRLQSFGSLHSWRMIFAIEGTATSVVAIISFFLLPDRPETAVWLSPREKDLAVRRLRSERIATTDIVDQFSWNKIRLGIFNPVVLSTSIIFFFDCITVHGVSFFLPTIVKTIFPKHTVGNQQLLTVPPYLVGAISCAVTSYASWRLNRRAIFMILCAPLTVLGYALFLATAQAGVRYGATFLPFLGIVTYGALTNSHVAANVVSDTARSSAIATNAMMGNIGGLISTWAYVSTDAPDFHTGNGLNFAAQSAIFLVAIGLYFWMKRDNKRRDAVDTAAALEGKTAQDIQAMDWKHPDFRWKM</sequence>
<evidence type="ECO:0000256" key="6">
    <source>
        <dbReference type="SAM" id="Phobius"/>
    </source>
</evidence>
<feature type="transmembrane region" description="Helical" evidence="6">
    <location>
        <begin position="37"/>
        <end position="58"/>
    </location>
</feature>
<feature type="transmembrane region" description="Helical" evidence="6">
    <location>
        <begin position="272"/>
        <end position="291"/>
    </location>
</feature>
<dbReference type="PANTHER" id="PTHR43791:SF48">
    <property type="entry name" value="TRANSPORTER, PUTATIVE (AFU_ORTHOLOGUE AFUA_4G01000)-RELATED"/>
    <property type="match status" value="1"/>
</dbReference>
<evidence type="ECO:0000313" key="9">
    <source>
        <dbReference type="Proteomes" id="UP000811619"/>
    </source>
</evidence>
<feature type="transmembrane region" description="Helical" evidence="6">
    <location>
        <begin position="70"/>
        <end position="91"/>
    </location>
</feature>
<evidence type="ECO:0000256" key="5">
    <source>
        <dbReference type="ARBA" id="ARBA00023136"/>
    </source>
</evidence>
<keyword evidence="5 6" id="KW-0472">Membrane</keyword>
<keyword evidence="2" id="KW-0813">Transport</keyword>
<feature type="transmembrane region" description="Helical" evidence="6">
    <location>
        <begin position="103"/>
        <end position="125"/>
    </location>
</feature>
<keyword evidence="9" id="KW-1185">Reference proteome</keyword>
<keyword evidence="3 6" id="KW-0812">Transmembrane</keyword>
<feature type="transmembrane region" description="Helical" evidence="6">
    <location>
        <begin position="217"/>
        <end position="235"/>
    </location>
</feature>
<dbReference type="InterPro" id="IPR011701">
    <property type="entry name" value="MFS"/>
</dbReference>
<evidence type="ECO:0000256" key="1">
    <source>
        <dbReference type="ARBA" id="ARBA00004141"/>
    </source>
</evidence>
<comment type="caution">
    <text evidence="8">The sequence shown here is derived from an EMBL/GenBank/DDBJ whole genome shotgun (WGS) entry which is preliminary data.</text>
</comment>
<evidence type="ECO:0000256" key="2">
    <source>
        <dbReference type="ARBA" id="ARBA00022448"/>
    </source>
</evidence>
<reference evidence="8" key="1">
    <citation type="journal article" date="2020" name="bioRxiv">
        <title>Whole genome comparisons of ergot fungi reveals the divergence and evolution of species within the genus Claviceps are the result of varying mechanisms driving genome evolution and host range expansion.</title>
        <authorList>
            <person name="Wyka S.A."/>
            <person name="Mondo S.J."/>
            <person name="Liu M."/>
            <person name="Dettman J."/>
            <person name="Nalam V."/>
            <person name="Broders K.D."/>
        </authorList>
    </citation>
    <scope>NUCLEOTIDE SEQUENCE</scope>
    <source>
        <strain evidence="8">CCC 489</strain>
    </source>
</reference>
<evidence type="ECO:0000313" key="8">
    <source>
        <dbReference type="EMBL" id="KAG5925898.1"/>
    </source>
</evidence>
<accession>A0A8K0J8I6</accession>